<keyword evidence="3" id="KW-1185">Reference proteome</keyword>
<proteinExistence type="predicted"/>
<gene>
    <name evidence="2" type="ORF">OJ997_35775</name>
</gene>
<evidence type="ECO:0000256" key="1">
    <source>
        <dbReference type="SAM" id="MobiDB-lite"/>
    </source>
</evidence>
<evidence type="ECO:0008006" key="4">
    <source>
        <dbReference type="Google" id="ProtNLM"/>
    </source>
</evidence>
<sequence length="138" mass="14714">MTQPPPREFSDEEIRQIEAEMDKLQVEDVLLQTLVTLINLGARKAGLAAPPGEEPAGRDLAQTKQAIDGARALFGLLEAEHGEQLAPIKDALSRLQMAYVQLSGESPAPEVTKPAAEPQKPEGPGAGQSSGRLWVPGQ</sequence>
<dbReference type="EMBL" id="JAPDDP010000136">
    <property type="protein sequence ID" value="MDA0185719.1"/>
    <property type="molecule type" value="Genomic_DNA"/>
</dbReference>
<dbReference type="Proteomes" id="UP001147653">
    <property type="component" value="Unassembled WGS sequence"/>
</dbReference>
<reference evidence="2" key="1">
    <citation type="submission" date="2022-10" db="EMBL/GenBank/DDBJ databases">
        <title>The WGS of Solirubrobacter phytolaccae KCTC 29190.</title>
        <authorList>
            <person name="Jiang Z."/>
        </authorList>
    </citation>
    <scope>NUCLEOTIDE SEQUENCE</scope>
    <source>
        <strain evidence="2">KCTC 29190</strain>
    </source>
</reference>
<dbReference type="RefSeq" id="WP_270030239.1">
    <property type="nucleotide sequence ID" value="NZ_JAPDDP010000136.1"/>
</dbReference>
<evidence type="ECO:0000313" key="3">
    <source>
        <dbReference type="Proteomes" id="UP001147653"/>
    </source>
</evidence>
<accession>A0A9X3SBM6</accession>
<feature type="region of interest" description="Disordered" evidence="1">
    <location>
        <begin position="105"/>
        <end position="138"/>
    </location>
</feature>
<evidence type="ECO:0000313" key="2">
    <source>
        <dbReference type="EMBL" id="MDA0185719.1"/>
    </source>
</evidence>
<comment type="caution">
    <text evidence="2">The sequence shown here is derived from an EMBL/GenBank/DDBJ whole genome shotgun (WGS) entry which is preliminary data.</text>
</comment>
<dbReference type="AlphaFoldDB" id="A0A9X3SBM6"/>
<name>A0A9X3SBM6_9ACTN</name>
<organism evidence="2 3">
    <name type="scientific">Solirubrobacter phytolaccae</name>
    <dbReference type="NCBI Taxonomy" id="1404360"/>
    <lineage>
        <taxon>Bacteria</taxon>
        <taxon>Bacillati</taxon>
        <taxon>Actinomycetota</taxon>
        <taxon>Thermoleophilia</taxon>
        <taxon>Solirubrobacterales</taxon>
        <taxon>Solirubrobacteraceae</taxon>
        <taxon>Solirubrobacter</taxon>
    </lineage>
</organism>
<protein>
    <recommendedName>
        <fullName evidence="4">DUF1844 domain-containing protein</fullName>
    </recommendedName>
</protein>